<dbReference type="CDD" id="cd00009">
    <property type="entry name" value="AAA"/>
    <property type="match status" value="1"/>
</dbReference>
<dbReference type="Proteomes" id="UP001575105">
    <property type="component" value="Unassembled WGS sequence"/>
</dbReference>
<dbReference type="InterPro" id="IPR011703">
    <property type="entry name" value="ATPase_AAA-3"/>
</dbReference>
<dbReference type="InterPro" id="IPR050764">
    <property type="entry name" value="CbbQ/NirQ/NorQ/GpvN"/>
</dbReference>
<accession>A0ABV4U010</accession>
<dbReference type="PANTHER" id="PTHR42759:SF5">
    <property type="entry name" value="METHANOL DEHYDROGENASE REGULATOR"/>
    <property type="match status" value="1"/>
</dbReference>
<dbReference type="PANTHER" id="PTHR42759">
    <property type="entry name" value="MOXR FAMILY PROTEIN"/>
    <property type="match status" value="1"/>
</dbReference>
<name>A0ABV4U010_9BACT</name>
<dbReference type="Gene3D" id="1.10.8.80">
    <property type="entry name" value="Magnesium chelatase subunit I, C-Terminal domain"/>
    <property type="match status" value="1"/>
</dbReference>
<sequence>MQRLERLRTNIQKCFIGNQQAIDKVITCLLAGGHILIEDVPGVGKTMLATSLARSLDCSMARIQLTPDLLPADVLGVTVWDQKKGEFTFKPGPIFNNIVLADEINRTTPRTQSALLEAMNEGQVSIDGHTRRLVQPFIVIATQNPFEFEGTYFLPESQLDRFLMRVCLGYPSPDDEARIATVDPLRTALRELKPVMTAEDLVELQNKVNEVEVDPALVDYIVQIANATRNNEQLQIGVSPRGTLALIHACKATAMMHKRDYVVPDDITSNVVPVFAHRVITKTYMHDADGSSSQQVMQQLLETVPSPV</sequence>
<comment type="caution">
    <text evidence="3">The sequence shown here is derived from an EMBL/GenBank/DDBJ whole genome shotgun (WGS) entry which is preliminary data.</text>
</comment>
<dbReference type="EMBL" id="JBGUBD010000001">
    <property type="protein sequence ID" value="MFA9476929.1"/>
    <property type="molecule type" value="Genomic_DNA"/>
</dbReference>
<protein>
    <submittedName>
        <fullName evidence="3">AAA family ATPase</fullName>
    </submittedName>
</protein>
<dbReference type="SUPFAM" id="SSF52540">
    <property type="entry name" value="P-loop containing nucleoside triphosphate hydrolases"/>
    <property type="match status" value="1"/>
</dbReference>
<dbReference type="InterPro" id="IPR027417">
    <property type="entry name" value="P-loop_NTPase"/>
</dbReference>
<evidence type="ECO:0000259" key="1">
    <source>
        <dbReference type="Pfam" id="PF07726"/>
    </source>
</evidence>
<dbReference type="Pfam" id="PF07726">
    <property type="entry name" value="AAA_3"/>
    <property type="match status" value="1"/>
</dbReference>
<organism evidence="3 4">
    <name type="scientific">Natronomicrosphaera hydrolytica</name>
    <dbReference type="NCBI Taxonomy" id="3242702"/>
    <lineage>
        <taxon>Bacteria</taxon>
        <taxon>Pseudomonadati</taxon>
        <taxon>Planctomycetota</taxon>
        <taxon>Phycisphaerae</taxon>
        <taxon>Phycisphaerales</taxon>
        <taxon>Phycisphaeraceae</taxon>
        <taxon>Natronomicrosphaera</taxon>
    </lineage>
</organism>
<dbReference type="PIRSF" id="PIRSF002849">
    <property type="entry name" value="AAA_ATPase_chaperone_MoxR_prd"/>
    <property type="match status" value="1"/>
</dbReference>
<dbReference type="RefSeq" id="WP_425343854.1">
    <property type="nucleotide sequence ID" value="NZ_JBGUBD010000001.1"/>
</dbReference>
<gene>
    <name evidence="3" type="ORF">ACERK3_01350</name>
</gene>
<evidence type="ECO:0000313" key="3">
    <source>
        <dbReference type="EMBL" id="MFA9476929.1"/>
    </source>
</evidence>
<evidence type="ECO:0000259" key="2">
    <source>
        <dbReference type="Pfam" id="PF17863"/>
    </source>
</evidence>
<evidence type="ECO:0000313" key="4">
    <source>
        <dbReference type="Proteomes" id="UP001575105"/>
    </source>
</evidence>
<dbReference type="InterPro" id="IPR041628">
    <property type="entry name" value="ChlI/MoxR_AAA_lid"/>
</dbReference>
<proteinExistence type="predicted"/>
<keyword evidence="4" id="KW-1185">Reference proteome</keyword>
<dbReference type="Gene3D" id="3.40.50.300">
    <property type="entry name" value="P-loop containing nucleotide triphosphate hydrolases"/>
    <property type="match status" value="1"/>
</dbReference>
<dbReference type="Pfam" id="PF17863">
    <property type="entry name" value="AAA_lid_2"/>
    <property type="match status" value="1"/>
</dbReference>
<reference evidence="3 4" key="1">
    <citation type="submission" date="2024-08" db="EMBL/GenBank/DDBJ databases">
        <title>Whole-genome sequencing of halo(alkali)philic microorganisms from hypersaline lakes.</title>
        <authorList>
            <person name="Sorokin D.Y."/>
            <person name="Merkel A.Y."/>
            <person name="Messina E."/>
            <person name="Yakimov M."/>
        </authorList>
    </citation>
    <scope>NUCLEOTIDE SEQUENCE [LARGE SCALE GENOMIC DNA]</scope>
    <source>
        <strain evidence="3 4">AB-hyl4</strain>
    </source>
</reference>
<feature type="domain" description="ChlI/MoxR AAA lid" evidence="2">
    <location>
        <begin position="227"/>
        <end position="299"/>
    </location>
</feature>
<feature type="domain" description="ATPase AAA-3" evidence="1">
    <location>
        <begin position="34"/>
        <end position="164"/>
    </location>
</feature>